<evidence type="ECO:0000259" key="9">
    <source>
        <dbReference type="Pfam" id="PF12066"/>
    </source>
</evidence>
<protein>
    <recommendedName>
        <fullName evidence="3">Serrate RNA effector molecule homolog</fullName>
    </recommendedName>
    <alternativeName>
        <fullName evidence="5">Arsenite-resistance protein 2 homolog</fullName>
    </alternativeName>
</protein>
<dbReference type="SUPFAM" id="SSF54928">
    <property type="entry name" value="RNA-binding domain, RBD"/>
    <property type="match status" value="1"/>
</dbReference>
<feature type="domain" description="SERRATE/Ars2 C-terminal" evidence="8">
    <location>
        <begin position="680"/>
        <end position="857"/>
    </location>
</feature>
<dbReference type="GO" id="GO:0016604">
    <property type="term" value="C:nuclear body"/>
    <property type="evidence" value="ECO:0007669"/>
    <property type="project" value="TreeGrafter"/>
</dbReference>
<dbReference type="InterPro" id="IPR007042">
    <property type="entry name" value="SERRATE/Ars2_C"/>
</dbReference>
<dbReference type="InterPro" id="IPR012677">
    <property type="entry name" value="Nucleotide-bd_a/b_plait_sf"/>
</dbReference>
<evidence type="ECO:0000259" key="8">
    <source>
        <dbReference type="Pfam" id="PF04959"/>
    </source>
</evidence>
<feature type="compositionally biased region" description="Basic and acidic residues" evidence="7">
    <location>
        <begin position="870"/>
        <end position="882"/>
    </location>
</feature>
<dbReference type="Proteomes" id="UP000677054">
    <property type="component" value="Unassembled WGS sequence"/>
</dbReference>
<evidence type="ECO:0000256" key="2">
    <source>
        <dbReference type="ARBA" id="ARBA00005407"/>
    </source>
</evidence>
<feature type="region of interest" description="Disordered" evidence="7">
    <location>
        <begin position="862"/>
        <end position="882"/>
    </location>
</feature>
<feature type="compositionally biased region" description="Low complexity" evidence="7">
    <location>
        <begin position="103"/>
        <end position="130"/>
    </location>
</feature>
<dbReference type="InterPro" id="IPR035979">
    <property type="entry name" value="RBD_domain_sf"/>
</dbReference>
<feature type="compositionally biased region" description="Basic and acidic residues" evidence="7">
    <location>
        <begin position="393"/>
        <end position="410"/>
    </location>
</feature>
<name>A0A7R9ABQ0_9CRUS</name>
<feature type="region of interest" description="Disordered" evidence="7">
    <location>
        <begin position="311"/>
        <end position="424"/>
    </location>
</feature>
<evidence type="ECO:0000256" key="7">
    <source>
        <dbReference type="SAM" id="MobiDB-lite"/>
    </source>
</evidence>
<feature type="compositionally biased region" description="Basic and acidic residues" evidence="7">
    <location>
        <begin position="8"/>
        <end position="25"/>
    </location>
</feature>
<comment type="similarity">
    <text evidence="2">Belongs to the ARS2 family.</text>
</comment>
<dbReference type="Pfam" id="PF04959">
    <property type="entry name" value="ARS2"/>
    <property type="match status" value="1"/>
</dbReference>
<dbReference type="GO" id="GO:0003676">
    <property type="term" value="F:nucleic acid binding"/>
    <property type="evidence" value="ECO:0007669"/>
    <property type="project" value="InterPro"/>
</dbReference>
<evidence type="ECO:0000256" key="1">
    <source>
        <dbReference type="ARBA" id="ARBA00004123"/>
    </source>
</evidence>
<feature type="region of interest" description="Disordered" evidence="7">
    <location>
        <begin position="103"/>
        <end position="142"/>
    </location>
</feature>
<proteinExistence type="inferred from homology"/>
<dbReference type="EMBL" id="CAJPEV010003385">
    <property type="protein sequence ID" value="CAG0899642.1"/>
    <property type="molecule type" value="Genomic_DNA"/>
</dbReference>
<keyword evidence="4" id="KW-0539">Nucleus</keyword>
<gene>
    <name evidence="10" type="ORF">DSTB1V02_LOCUS11008</name>
</gene>
<reference evidence="10" key="1">
    <citation type="submission" date="2020-11" db="EMBL/GenBank/DDBJ databases">
        <authorList>
            <person name="Tran Van P."/>
        </authorList>
    </citation>
    <scope>NUCLEOTIDE SEQUENCE</scope>
</reference>
<feature type="coiled-coil region" evidence="6">
    <location>
        <begin position="267"/>
        <end position="296"/>
    </location>
</feature>
<feature type="compositionally biased region" description="Basic and acidic residues" evidence="7">
    <location>
        <begin position="371"/>
        <end position="380"/>
    </location>
</feature>
<evidence type="ECO:0000256" key="4">
    <source>
        <dbReference type="ARBA" id="ARBA00023242"/>
    </source>
</evidence>
<dbReference type="CDD" id="cd00590">
    <property type="entry name" value="RRM_SF"/>
    <property type="match status" value="1"/>
</dbReference>
<feature type="domain" description="SERRATE/Ars2 N-terminal" evidence="9">
    <location>
        <begin position="147"/>
        <end position="256"/>
    </location>
</feature>
<evidence type="ECO:0000256" key="3">
    <source>
        <dbReference type="ARBA" id="ARBA00017364"/>
    </source>
</evidence>
<organism evidence="10">
    <name type="scientific">Darwinula stevensoni</name>
    <dbReference type="NCBI Taxonomy" id="69355"/>
    <lineage>
        <taxon>Eukaryota</taxon>
        <taxon>Metazoa</taxon>
        <taxon>Ecdysozoa</taxon>
        <taxon>Arthropoda</taxon>
        <taxon>Crustacea</taxon>
        <taxon>Oligostraca</taxon>
        <taxon>Ostracoda</taxon>
        <taxon>Podocopa</taxon>
        <taxon>Podocopida</taxon>
        <taxon>Darwinulocopina</taxon>
        <taxon>Darwinuloidea</taxon>
        <taxon>Darwinulidae</taxon>
        <taxon>Darwinula</taxon>
    </lineage>
</organism>
<evidence type="ECO:0000313" key="10">
    <source>
        <dbReference type="EMBL" id="CAD7251241.1"/>
    </source>
</evidence>
<accession>A0A7R9ABQ0</accession>
<feature type="compositionally biased region" description="Basic and acidic residues" evidence="7">
    <location>
        <begin position="45"/>
        <end position="70"/>
    </location>
</feature>
<comment type="subcellular location">
    <subcellularLocation>
        <location evidence="1">Nucleus</location>
    </subcellularLocation>
</comment>
<dbReference type="OrthoDB" id="342064at2759"/>
<feature type="compositionally biased region" description="Acidic residues" evidence="7">
    <location>
        <begin position="381"/>
        <end position="392"/>
    </location>
</feature>
<dbReference type="Gene3D" id="3.30.70.330">
    <property type="match status" value="1"/>
</dbReference>
<feature type="region of interest" description="Disordered" evidence="7">
    <location>
        <begin position="1"/>
        <end position="84"/>
    </location>
</feature>
<dbReference type="InterPro" id="IPR039727">
    <property type="entry name" value="SE/Ars2"/>
</dbReference>
<feature type="compositionally biased region" description="Acidic residues" evidence="7">
    <location>
        <begin position="322"/>
        <end position="341"/>
    </location>
</feature>
<dbReference type="Pfam" id="PF12066">
    <property type="entry name" value="SERRATE_Ars2_N"/>
    <property type="match status" value="1"/>
</dbReference>
<dbReference type="AlphaFoldDB" id="A0A7R9ABQ0"/>
<evidence type="ECO:0000256" key="5">
    <source>
        <dbReference type="ARBA" id="ARBA00030701"/>
    </source>
</evidence>
<dbReference type="InterPro" id="IPR021933">
    <property type="entry name" value="SERRATE/Ars2_N"/>
</dbReference>
<dbReference type="GO" id="GO:0031053">
    <property type="term" value="P:primary miRNA processing"/>
    <property type="evidence" value="ECO:0007669"/>
    <property type="project" value="TreeGrafter"/>
</dbReference>
<keyword evidence="11" id="KW-1185">Reference proteome</keyword>
<dbReference type="EMBL" id="LR902902">
    <property type="protein sequence ID" value="CAD7251241.1"/>
    <property type="molecule type" value="Genomic_DNA"/>
</dbReference>
<evidence type="ECO:0000313" key="11">
    <source>
        <dbReference type="Proteomes" id="UP000677054"/>
    </source>
</evidence>
<keyword evidence="6" id="KW-0175">Coiled coil</keyword>
<dbReference type="PANTHER" id="PTHR13165">
    <property type="entry name" value="ARSENITE-RESISTANCE PROTEIN 2"/>
    <property type="match status" value="1"/>
</dbReference>
<sequence>MGDSDDDYDRRSRDKFRRERRDYTSERGTAARGEWEGGSWGRGGQRRDYRTIDYNKFENDRRYSPGRSHDMSPPAPKRMRSDWEGRSYGTYDSGYSSYGSHYHQDTSQSYGSSYGTTSSHSRNSGSSTRNPVPEVDYPTQPPMMSFKAFLQTQDDSISDDDAIRKYGEYKLDFKRQQLHEFFLAHKEEEWFKGKYHPEDSTKRNEEHLSAVKHRLEVFNDLMEQSTFSQLSCDADQTDLLLKLLDSVVIKLEGGTDFDLNVLDEVLLERSIEELDKENMQKDVVKKEVAEEDLQAKTKDFLNKKISGGTKKRKKKERRYESGSDDDESDSEDEEENEEESEPAPPGMESLVPPGGDTEKQAVGEGESMEEGEVKKKGIEDMKEEGEEGEDMEKDEKDHEGVVKQEVKEEGKEQEEEVKEKHVAEVEGAGQVEAEEKKPRAFHKTASIFLRNLAPNITKQEVEAMCKRFNGFLRAAIADPQPERRWYRRGWVTFDRTVNIKEICWNLNNIRLRDTELGAIVNRDLTRRIRTVNGITCLKQVMRQDIKVAAKVVQNLDAKFGLWGESHKDARDADLPISFGMVSNNPFLKNITEHLIEEASAEEEELLGEVVHDDEEAKKTNGEVDDNDPKNSACERDEGLAKVLDRLILYLRIVHSVDYYNHSEYPHEDEMPNRCGIMHVRGSPPMSRVTQKEISDYLANFENKIKPFLQMIEKLSEEEAKKLGLKDADTEVEKFIQANTQELAKDKWLCPLSGKKFKGPDFVRKHIFNKHAEKVDEVKKEVLYFNNYVRDTKRPQLPEHPSTKSGGSKTPQQAQATPEARPPAPPDPYYQSQYGGYGYGRPYGGLGTQAYSGGYGREYPPAYSRGRGGYGRRDRMHSYKDLDAPPAEEVLSVDSLMARVLPDGGG</sequence>
<feature type="region of interest" description="Disordered" evidence="7">
    <location>
        <begin position="791"/>
        <end position="833"/>
    </location>
</feature>
<evidence type="ECO:0000256" key="6">
    <source>
        <dbReference type="SAM" id="Coils"/>
    </source>
</evidence>
<dbReference type="PANTHER" id="PTHR13165:SF0">
    <property type="entry name" value="SERRATE RNA EFFECTOR MOLECULE HOMOLOG"/>
    <property type="match status" value="1"/>
</dbReference>